<evidence type="ECO:0000313" key="1">
    <source>
        <dbReference type="EMBL" id="KIK48462.1"/>
    </source>
</evidence>
<sequence length="64" mass="7659">MFVAPTSILPHRYIYRLPFMRTTCARYITALRWPHDKIVSVLVEIARHSSWLSWRECCLVSHSR</sequence>
<reference evidence="2" key="2">
    <citation type="submission" date="2015-01" db="EMBL/GenBank/DDBJ databases">
        <title>Evolutionary Origins and Diversification of the Mycorrhizal Mutualists.</title>
        <authorList>
            <consortium name="DOE Joint Genome Institute"/>
            <consortium name="Mycorrhizal Genomics Consortium"/>
            <person name="Kohler A."/>
            <person name="Kuo A."/>
            <person name="Nagy L.G."/>
            <person name="Floudas D."/>
            <person name="Copeland A."/>
            <person name="Barry K.W."/>
            <person name="Cichocki N."/>
            <person name="Veneault-Fourrey C."/>
            <person name="LaButti K."/>
            <person name="Lindquist E.A."/>
            <person name="Lipzen A."/>
            <person name="Lundell T."/>
            <person name="Morin E."/>
            <person name="Murat C."/>
            <person name="Riley R."/>
            <person name="Ohm R."/>
            <person name="Sun H."/>
            <person name="Tunlid A."/>
            <person name="Henrissat B."/>
            <person name="Grigoriev I.V."/>
            <person name="Hibbett D.S."/>
            <person name="Martin F."/>
        </authorList>
    </citation>
    <scope>NUCLEOTIDE SEQUENCE [LARGE SCALE GENOMIC DNA]</scope>
    <source>
        <strain evidence="2">UH-Slu-Lm8-n1</strain>
    </source>
</reference>
<dbReference type="AlphaFoldDB" id="A0A0D0BS27"/>
<dbReference type="HOGENOM" id="CLU_2869179_0_0_1"/>
<evidence type="ECO:0000313" key="2">
    <source>
        <dbReference type="Proteomes" id="UP000054485"/>
    </source>
</evidence>
<protein>
    <submittedName>
        <fullName evidence="1">Unplaced genomic scaffold CY34scaffold_7, whole genome shotgun sequence</fullName>
    </submittedName>
</protein>
<keyword evidence="2" id="KW-1185">Reference proteome</keyword>
<dbReference type="Proteomes" id="UP000054485">
    <property type="component" value="Unassembled WGS sequence"/>
</dbReference>
<proteinExistence type="predicted"/>
<dbReference type="EMBL" id="KN835138">
    <property type="protein sequence ID" value="KIK48462.1"/>
    <property type="molecule type" value="Genomic_DNA"/>
</dbReference>
<dbReference type="InParanoid" id="A0A0D0BS27"/>
<reference evidence="1 2" key="1">
    <citation type="submission" date="2014-04" db="EMBL/GenBank/DDBJ databases">
        <authorList>
            <consortium name="DOE Joint Genome Institute"/>
            <person name="Kuo A."/>
            <person name="Ruytinx J."/>
            <person name="Rineau F."/>
            <person name="Colpaert J."/>
            <person name="Kohler A."/>
            <person name="Nagy L.G."/>
            <person name="Floudas D."/>
            <person name="Copeland A."/>
            <person name="Barry K.W."/>
            <person name="Cichocki N."/>
            <person name="Veneault-Fourrey C."/>
            <person name="LaButti K."/>
            <person name="Lindquist E.A."/>
            <person name="Lipzen A."/>
            <person name="Lundell T."/>
            <person name="Morin E."/>
            <person name="Murat C."/>
            <person name="Sun H."/>
            <person name="Tunlid A."/>
            <person name="Henrissat B."/>
            <person name="Grigoriev I.V."/>
            <person name="Hibbett D.S."/>
            <person name="Martin F."/>
            <person name="Nordberg H.P."/>
            <person name="Cantor M.N."/>
            <person name="Hua S.X."/>
        </authorList>
    </citation>
    <scope>NUCLEOTIDE SEQUENCE [LARGE SCALE GENOMIC DNA]</scope>
    <source>
        <strain evidence="1 2">UH-Slu-Lm8-n1</strain>
    </source>
</reference>
<name>A0A0D0BS27_9AGAM</name>
<accession>A0A0D0BS27</accession>
<organism evidence="1 2">
    <name type="scientific">Suillus luteus UH-Slu-Lm8-n1</name>
    <dbReference type="NCBI Taxonomy" id="930992"/>
    <lineage>
        <taxon>Eukaryota</taxon>
        <taxon>Fungi</taxon>
        <taxon>Dikarya</taxon>
        <taxon>Basidiomycota</taxon>
        <taxon>Agaricomycotina</taxon>
        <taxon>Agaricomycetes</taxon>
        <taxon>Agaricomycetidae</taxon>
        <taxon>Boletales</taxon>
        <taxon>Suillineae</taxon>
        <taxon>Suillaceae</taxon>
        <taxon>Suillus</taxon>
    </lineage>
</organism>
<gene>
    <name evidence="1" type="ORF">CY34DRAFT_672217</name>
</gene>